<accession>A0ABQ7B698</accession>
<name>A0ABQ7B698_BRACR</name>
<evidence type="ECO:0000313" key="2">
    <source>
        <dbReference type="Proteomes" id="UP000266723"/>
    </source>
</evidence>
<comment type="caution">
    <text evidence="1">The sequence shown here is derived from an EMBL/GenBank/DDBJ whole genome shotgun (WGS) entry which is preliminary data.</text>
</comment>
<keyword evidence="2" id="KW-1185">Reference proteome</keyword>
<sequence>MVGSGLFTLLKVECDKIRAAPREGCLLTLVEGIKPFVVRLGVKDLVSLISDLEMLETSVLVLGQDLGLITALGGAMTTSTYVYEGAFIEEGNFVEKWFFRRLRRLAMLKIDFSLAKFAGVIRVKMADSRRKRISALGLELHWMGDGPAGTKEAENSAI</sequence>
<organism evidence="1 2">
    <name type="scientific">Brassica cretica</name>
    <name type="common">Mustard</name>
    <dbReference type="NCBI Taxonomy" id="69181"/>
    <lineage>
        <taxon>Eukaryota</taxon>
        <taxon>Viridiplantae</taxon>
        <taxon>Streptophyta</taxon>
        <taxon>Embryophyta</taxon>
        <taxon>Tracheophyta</taxon>
        <taxon>Spermatophyta</taxon>
        <taxon>Magnoliopsida</taxon>
        <taxon>eudicotyledons</taxon>
        <taxon>Gunneridae</taxon>
        <taxon>Pentapetalae</taxon>
        <taxon>rosids</taxon>
        <taxon>malvids</taxon>
        <taxon>Brassicales</taxon>
        <taxon>Brassicaceae</taxon>
        <taxon>Brassiceae</taxon>
        <taxon>Brassica</taxon>
    </lineage>
</organism>
<dbReference type="EMBL" id="QGKV02001507">
    <property type="protein sequence ID" value="KAF3527759.1"/>
    <property type="molecule type" value="Genomic_DNA"/>
</dbReference>
<proteinExistence type="predicted"/>
<reference evidence="1 2" key="1">
    <citation type="journal article" date="2020" name="BMC Genomics">
        <title>Intraspecific diversification of the crop wild relative Brassica cretica Lam. using demographic model selection.</title>
        <authorList>
            <person name="Kioukis A."/>
            <person name="Michalopoulou V.A."/>
            <person name="Briers L."/>
            <person name="Pirintsos S."/>
            <person name="Studholme D.J."/>
            <person name="Pavlidis P."/>
            <person name="Sarris P.F."/>
        </authorList>
    </citation>
    <scope>NUCLEOTIDE SEQUENCE [LARGE SCALE GENOMIC DNA]</scope>
    <source>
        <strain evidence="2">cv. PFS-1207/04</strain>
    </source>
</reference>
<gene>
    <name evidence="1" type="ORF">DY000_02039792</name>
</gene>
<dbReference type="Proteomes" id="UP000266723">
    <property type="component" value="Unassembled WGS sequence"/>
</dbReference>
<evidence type="ECO:0000313" key="1">
    <source>
        <dbReference type="EMBL" id="KAF3527759.1"/>
    </source>
</evidence>
<protein>
    <submittedName>
        <fullName evidence="1">Uncharacterized protein</fullName>
    </submittedName>
</protein>